<organism evidence="2 3">
    <name type="scientific">Rhodocyclus tenuis</name>
    <name type="common">Rhodospirillum tenue</name>
    <dbReference type="NCBI Taxonomy" id="1066"/>
    <lineage>
        <taxon>Bacteria</taxon>
        <taxon>Pseudomonadati</taxon>
        <taxon>Pseudomonadota</taxon>
        <taxon>Betaproteobacteria</taxon>
        <taxon>Rhodocyclales</taxon>
        <taxon>Rhodocyclaceae</taxon>
        <taxon>Rhodocyclus</taxon>
    </lineage>
</organism>
<feature type="transmembrane region" description="Helical" evidence="1">
    <location>
        <begin position="47"/>
        <end position="68"/>
    </location>
</feature>
<accession>A0A840G5N2</accession>
<evidence type="ECO:0000313" key="3">
    <source>
        <dbReference type="Proteomes" id="UP000587070"/>
    </source>
</evidence>
<dbReference type="AlphaFoldDB" id="A0A840G5N2"/>
<gene>
    <name evidence="2" type="ORF">GGD90_002068</name>
</gene>
<keyword evidence="1" id="KW-0812">Transmembrane</keyword>
<feature type="transmembrane region" description="Helical" evidence="1">
    <location>
        <begin position="75"/>
        <end position="96"/>
    </location>
</feature>
<keyword evidence="3" id="KW-1185">Reference proteome</keyword>
<name>A0A840G5N2_RHOTE</name>
<sequence>MNARPVTPRNHLPLFSRIVAAIVGGYLLASIATVFLSFIVPASLPEAVLGATLFSFAIYTAAIIWVFAARNATRAWLGLLLPGAGLAVASFCLQLAKGAA</sequence>
<dbReference type="Proteomes" id="UP000587070">
    <property type="component" value="Unassembled WGS sequence"/>
</dbReference>
<evidence type="ECO:0008006" key="4">
    <source>
        <dbReference type="Google" id="ProtNLM"/>
    </source>
</evidence>
<comment type="caution">
    <text evidence="2">The sequence shown here is derived from an EMBL/GenBank/DDBJ whole genome shotgun (WGS) entry which is preliminary data.</text>
</comment>
<dbReference type="InterPro" id="IPR022109">
    <property type="entry name" value="DUF3649"/>
</dbReference>
<reference evidence="2 3" key="1">
    <citation type="submission" date="2020-08" db="EMBL/GenBank/DDBJ databases">
        <title>Genome sequencing of Purple Non-Sulfur Bacteria from various extreme environments.</title>
        <authorList>
            <person name="Mayer M."/>
        </authorList>
    </citation>
    <scope>NUCLEOTIDE SEQUENCE [LARGE SCALE GENOMIC DNA]</scope>
    <source>
        <strain evidence="2 3">2761</strain>
    </source>
</reference>
<keyword evidence="1" id="KW-1133">Transmembrane helix</keyword>
<dbReference type="RefSeq" id="WP_153116655.1">
    <property type="nucleotide sequence ID" value="NZ_JACIGE010000007.1"/>
</dbReference>
<feature type="transmembrane region" description="Helical" evidence="1">
    <location>
        <begin position="18"/>
        <end position="41"/>
    </location>
</feature>
<keyword evidence="1" id="KW-0472">Membrane</keyword>
<dbReference type="EMBL" id="JACIGE010000007">
    <property type="protein sequence ID" value="MBB4247683.1"/>
    <property type="molecule type" value="Genomic_DNA"/>
</dbReference>
<evidence type="ECO:0000313" key="2">
    <source>
        <dbReference type="EMBL" id="MBB4247683.1"/>
    </source>
</evidence>
<protein>
    <recommendedName>
        <fullName evidence="4">DUF3649 domain-containing protein</fullName>
    </recommendedName>
</protein>
<dbReference type="Pfam" id="PF12365">
    <property type="entry name" value="DUF3649"/>
    <property type="match status" value="1"/>
</dbReference>
<proteinExistence type="predicted"/>
<dbReference type="OrthoDB" id="1684279at2"/>
<evidence type="ECO:0000256" key="1">
    <source>
        <dbReference type="SAM" id="Phobius"/>
    </source>
</evidence>